<dbReference type="InterPro" id="IPR001345">
    <property type="entry name" value="PG/BPGM_mutase_AS"/>
</dbReference>
<accession>A0A8H7VUI5</accession>
<feature type="domain" description="6-phosphofructo-2-kinase" evidence="4">
    <location>
        <begin position="109"/>
        <end position="325"/>
    </location>
</feature>
<dbReference type="SUPFAM" id="SSF53254">
    <property type="entry name" value="Phosphoglycerate mutase-like"/>
    <property type="match status" value="1"/>
</dbReference>
<dbReference type="PRINTS" id="PR00991">
    <property type="entry name" value="6PFRUCTKNASE"/>
</dbReference>
<dbReference type="AlphaFoldDB" id="A0A8H7VUI5"/>
<keyword evidence="6" id="KW-1185">Reference proteome</keyword>
<dbReference type="GO" id="GO:0005085">
    <property type="term" value="F:guanyl-nucleotide exchange factor activity"/>
    <property type="evidence" value="ECO:0007669"/>
    <property type="project" value="InterPro"/>
</dbReference>
<dbReference type="GO" id="GO:0003873">
    <property type="term" value="F:6-phosphofructo-2-kinase activity"/>
    <property type="evidence" value="ECO:0007669"/>
    <property type="project" value="InterPro"/>
</dbReference>
<dbReference type="InterPro" id="IPR027417">
    <property type="entry name" value="P-loop_NTPase"/>
</dbReference>
<dbReference type="Pfam" id="PF00300">
    <property type="entry name" value="His_Phos_1"/>
    <property type="match status" value="2"/>
</dbReference>
<evidence type="ECO:0000256" key="1">
    <source>
        <dbReference type="ARBA" id="ARBA00022741"/>
    </source>
</evidence>
<feature type="compositionally biased region" description="Basic residues" evidence="3">
    <location>
        <begin position="640"/>
        <end position="651"/>
    </location>
</feature>
<dbReference type="InterPro" id="IPR013079">
    <property type="entry name" value="6Phosfructo_kin"/>
</dbReference>
<dbReference type="GO" id="GO:0006000">
    <property type="term" value="P:fructose metabolic process"/>
    <property type="evidence" value="ECO:0007669"/>
    <property type="project" value="InterPro"/>
</dbReference>
<name>A0A8H7VUI5_9FUNG</name>
<dbReference type="InterPro" id="IPR027819">
    <property type="entry name" value="C9orf72"/>
</dbReference>
<dbReference type="InterPro" id="IPR029033">
    <property type="entry name" value="His_PPase_superfam"/>
</dbReference>
<evidence type="ECO:0000313" key="6">
    <source>
        <dbReference type="Proteomes" id="UP000613177"/>
    </source>
</evidence>
<gene>
    <name evidence="5" type="ORF">INT48_001421</name>
</gene>
<dbReference type="SUPFAM" id="SSF52540">
    <property type="entry name" value="P-loop containing nucleoside triphosphate hydrolases"/>
    <property type="match status" value="1"/>
</dbReference>
<evidence type="ECO:0000313" key="5">
    <source>
        <dbReference type="EMBL" id="KAG2231907.1"/>
    </source>
</evidence>
<dbReference type="FunFam" id="3.40.50.300:FF:000644">
    <property type="entry name" value="GpmB, Fructose-2,6-bisphosphatase"/>
    <property type="match status" value="1"/>
</dbReference>
<evidence type="ECO:0000256" key="3">
    <source>
        <dbReference type="SAM" id="MobiDB-lite"/>
    </source>
</evidence>
<dbReference type="CDD" id="cd07067">
    <property type="entry name" value="HP_PGM_like"/>
    <property type="match status" value="1"/>
</dbReference>
<feature type="compositionally biased region" description="Low complexity" evidence="3">
    <location>
        <begin position="46"/>
        <end position="62"/>
    </location>
</feature>
<sequence>MLSNYYKNRKKKTLPVLKTDKDLEAEGLARLSIDLPSFRVTDEPDSALTASPTTSSRPSSLLFNNTSNPIAPKRAAKLEDTSLLNRHSVGFDVPGAVHTIMTPKLRTERQIDSKLVVVMVGLPARGKSYIVKKLRRYLNWLQYETRVFNVGNLRRVNKNSQQFDQSATFFDPDNKDGSKIRDDLAIMVLDELIDWLKTGGRVAIHDATNSTVQRRKLLIDRLAREPEIKVLLLESVCTDLAVLERNFRLKLSGPDYKDKDPAKALSDFRHRVANYERAYEPVGDWEEENDIQYCKLVNVGKKVIAHNISGYLSGQCIFYLMNFNLAERQIFVTRHGESEDNLAGRIGGDAPLSEKGRKFSKCLARFVKERRIAFALDLARRKIEQEQESKYPLKDSDEEELSAEEEFNQHRTEKKVKARAEAISNSQFTIWTSMLKRSMQTAESFDPDEYDIKSREGMTYEEIKAQHPSEFKARQDDKLYYRYPGMGGESYIDVIHRLQSMIIELERMNQSCLIVTHRVVLRILLGYLLEWSQTQMPHMLVPIHTVYELRPKPYGVELTSWTWDEETDTFTGIQGIQTPQRTRLTKSKATASTTAIQTLEITTTAVVNINNNDALSPSPPTAAAAFATAEDTEVNDLSRKQSHHHHHHHIRSPAFEPNSTLASPLPSPQIIDTVTPVSAELVLPPPIVKGPSEAIVALQDAANAVNNKKPQKNKTTSTQLQLFESSFFSAALLIQWSNLVGPKVEKVWSVEPLEEKVQMMIGRQVLNGEMGRTLKGVEPKWIVLHRQAIICTGFLFHDPTLESLCAFVFVVPVRYLRNFSQYFNVLCDRIPTQLVDPLTKLRKIYKRHSISWTIALNFFTVDKLIPFVKSVMDLESVSLPIDCVKTSHTILDNESRQMLDSPFIAKFTFGSTLLVGNTLASMNMIINTLALFLSPEERSRSSHARKHHHYMPDLYLQGLLIQDVEEMETRIEIAVLDSTVPTTLVDLTRLVVRKTPLYSNYDQLKSQYYCAMSSKLEDNLVNYINEGSGITLNDWSKRQQIFEKTDDIAPMVQTLIDETRKIPARIRESYVRQWRRSLVRRALAMIKFVQDETPVILCQPTDNDLTTRIMNALALYHMSDFIIVLTQAEKLRPGTIEFISTYSTRL</sequence>
<dbReference type="PROSITE" id="PS00175">
    <property type="entry name" value="PG_MUTASE"/>
    <property type="match status" value="1"/>
</dbReference>
<dbReference type="PANTHER" id="PTHR10606">
    <property type="entry name" value="6-PHOSPHOFRUCTO-2-KINASE/FRUCTOSE-2,6-BISPHOSPHATASE"/>
    <property type="match status" value="1"/>
</dbReference>
<dbReference type="Gene3D" id="3.40.50.300">
    <property type="entry name" value="P-loop containing nucleotide triphosphate hydrolases"/>
    <property type="match status" value="1"/>
</dbReference>
<dbReference type="Proteomes" id="UP000613177">
    <property type="component" value="Unassembled WGS sequence"/>
</dbReference>
<dbReference type="SMART" id="SM00855">
    <property type="entry name" value="PGAM"/>
    <property type="match status" value="1"/>
</dbReference>
<organism evidence="5 6">
    <name type="scientific">Thamnidium elegans</name>
    <dbReference type="NCBI Taxonomy" id="101142"/>
    <lineage>
        <taxon>Eukaryota</taxon>
        <taxon>Fungi</taxon>
        <taxon>Fungi incertae sedis</taxon>
        <taxon>Mucoromycota</taxon>
        <taxon>Mucoromycotina</taxon>
        <taxon>Mucoromycetes</taxon>
        <taxon>Mucorales</taxon>
        <taxon>Mucorineae</taxon>
        <taxon>Mucoraceae</taxon>
        <taxon>Thamnidium</taxon>
    </lineage>
</organism>
<feature type="region of interest" description="Disordered" evidence="3">
    <location>
        <begin position="629"/>
        <end position="667"/>
    </location>
</feature>
<dbReference type="GO" id="GO:0005829">
    <property type="term" value="C:cytosol"/>
    <property type="evidence" value="ECO:0007669"/>
    <property type="project" value="TreeGrafter"/>
</dbReference>
<dbReference type="InterPro" id="IPR003094">
    <property type="entry name" value="6Pfruct_kin"/>
</dbReference>
<protein>
    <recommendedName>
        <fullName evidence="4">6-phosphofructo-2-kinase domain-containing protein</fullName>
    </recommendedName>
</protein>
<evidence type="ECO:0000256" key="2">
    <source>
        <dbReference type="ARBA" id="ARBA00022840"/>
    </source>
</evidence>
<evidence type="ECO:0000259" key="4">
    <source>
        <dbReference type="Pfam" id="PF01591"/>
    </source>
</evidence>
<dbReference type="PANTHER" id="PTHR10606:SF32">
    <property type="entry name" value="6-PHOSPHOFRUCTO-2-KINASE 1"/>
    <property type="match status" value="1"/>
</dbReference>
<reference evidence="5" key="1">
    <citation type="submission" date="2021-01" db="EMBL/GenBank/DDBJ databases">
        <title>Metabolic potential, ecology and presence of endohyphal bacteria is reflected in genomic diversity of Mucoromycotina.</title>
        <authorList>
            <person name="Muszewska A."/>
            <person name="Okrasinska A."/>
            <person name="Steczkiewicz K."/>
            <person name="Drgas O."/>
            <person name="Orlowska M."/>
            <person name="Perlinska-Lenart U."/>
            <person name="Aleksandrzak-Piekarczyk T."/>
            <person name="Szatraj K."/>
            <person name="Zielenkiewicz U."/>
            <person name="Pilsyk S."/>
            <person name="Malc E."/>
            <person name="Mieczkowski P."/>
            <person name="Kruszewska J.S."/>
            <person name="Biernat P."/>
            <person name="Pawlowska J."/>
        </authorList>
    </citation>
    <scope>NUCLEOTIDE SEQUENCE</scope>
    <source>
        <strain evidence="5">WA0000018081</strain>
    </source>
</reference>
<dbReference type="Gene3D" id="3.40.50.1240">
    <property type="entry name" value="Phosphoglycerate mutase-like"/>
    <property type="match status" value="1"/>
</dbReference>
<dbReference type="PROSITE" id="PS51835">
    <property type="entry name" value="DENN_C9ORF72"/>
    <property type="match status" value="1"/>
</dbReference>
<keyword evidence="2" id="KW-0067">ATP-binding</keyword>
<dbReference type="GO" id="GO:0006003">
    <property type="term" value="P:fructose 2,6-bisphosphate metabolic process"/>
    <property type="evidence" value="ECO:0007669"/>
    <property type="project" value="InterPro"/>
</dbReference>
<dbReference type="Pfam" id="PF01591">
    <property type="entry name" value="6PF2K"/>
    <property type="match status" value="1"/>
</dbReference>
<comment type="caution">
    <text evidence="5">The sequence shown here is derived from an EMBL/GenBank/DDBJ whole genome shotgun (WGS) entry which is preliminary data.</text>
</comment>
<dbReference type="InterPro" id="IPR013078">
    <property type="entry name" value="His_Pase_superF_clade-1"/>
</dbReference>
<dbReference type="GO" id="GO:0005524">
    <property type="term" value="F:ATP binding"/>
    <property type="evidence" value="ECO:0007669"/>
    <property type="project" value="UniProtKB-KW"/>
</dbReference>
<feature type="region of interest" description="Disordered" evidence="3">
    <location>
        <begin position="44"/>
        <end position="68"/>
    </location>
</feature>
<dbReference type="Pfam" id="PF15019">
    <property type="entry name" value="C9orf72-like"/>
    <property type="match status" value="1"/>
</dbReference>
<dbReference type="EMBL" id="JAEPRE010000130">
    <property type="protein sequence ID" value="KAG2231907.1"/>
    <property type="molecule type" value="Genomic_DNA"/>
</dbReference>
<proteinExistence type="predicted"/>
<keyword evidence="1" id="KW-0547">Nucleotide-binding</keyword>